<dbReference type="EMBL" id="FNBE01000011">
    <property type="protein sequence ID" value="SDG37801.1"/>
    <property type="molecule type" value="Genomic_DNA"/>
</dbReference>
<protein>
    <submittedName>
        <fullName evidence="6">3alpha(Or 20beta)-hydroxysteroid dehydrogenase</fullName>
    </submittedName>
</protein>
<dbReference type="FunFam" id="3.40.50.720:FF:000084">
    <property type="entry name" value="Short-chain dehydrogenase reductase"/>
    <property type="match status" value="1"/>
</dbReference>
<evidence type="ECO:0000256" key="3">
    <source>
        <dbReference type="ARBA" id="ARBA00023027"/>
    </source>
</evidence>
<dbReference type="NCBIfam" id="NF005559">
    <property type="entry name" value="PRK07231.1"/>
    <property type="match status" value="1"/>
</dbReference>
<keyword evidence="2" id="KW-0560">Oxidoreductase</keyword>
<dbReference type="STRING" id="366584.SAMN05216377_111112"/>
<comment type="similarity">
    <text evidence="1">Belongs to the short-chain dehydrogenases/reductases (SDR) family.</text>
</comment>
<dbReference type="SUPFAM" id="SSF51735">
    <property type="entry name" value="NAD(P)-binding Rossmann-fold domains"/>
    <property type="match status" value="1"/>
</dbReference>
<evidence type="ECO:0000256" key="5">
    <source>
        <dbReference type="ARBA" id="ARBA00023221"/>
    </source>
</evidence>
<dbReference type="PANTHER" id="PTHR43180">
    <property type="entry name" value="3-OXOACYL-(ACYL-CARRIER-PROTEIN) REDUCTASE (AFU_ORTHOLOGUE AFUA_6G11210)"/>
    <property type="match status" value="1"/>
</dbReference>
<dbReference type="Pfam" id="PF13561">
    <property type="entry name" value="adh_short_C2"/>
    <property type="match status" value="1"/>
</dbReference>
<dbReference type="RefSeq" id="WP_093086300.1">
    <property type="nucleotide sequence ID" value="NZ_FNBE01000011.1"/>
</dbReference>
<dbReference type="GO" id="GO:0016491">
    <property type="term" value="F:oxidoreductase activity"/>
    <property type="evidence" value="ECO:0007669"/>
    <property type="project" value="UniProtKB-KW"/>
</dbReference>
<keyword evidence="3" id="KW-0520">NAD</keyword>
<accession>A0A1G7TRC4</accession>
<evidence type="ECO:0000313" key="7">
    <source>
        <dbReference type="Proteomes" id="UP000198967"/>
    </source>
</evidence>
<keyword evidence="4" id="KW-0443">Lipid metabolism</keyword>
<dbReference type="Gene3D" id="3.40.50.720">
    <property type="entry name" value="NAD(P)-binding Rossmann-like Domain"/>
    <property type="match status" value="1"/>
</dbReference>
<proteinExistence type="inferred from homology"/>
<sequence>MTGLLQGKVALITGAARGQGESAARIFHAEGATVVLADVLDDLGETVAKELGDGAIYRHLDVRDEDQWAAVVAEAEQAFGPVTVLHNNAAVLRGGTVEKSTRRDFMDLMDVNVWGCLVGMQQVAPSMRRAGGGSIINVSSTGGLIGQPGAVTYSASKAAVRGLSKAAAIDLAPDIRVNSLHPGWVDTPMVRDKNRQTDEEYLASLLPVVPMARAAHPDELARAALFLASDLSSYVTGSELVVDGGRTAGTPVQRR</sequence>
<dbReference type="GO" id="GO:0008202">
    <property type="term" value="P:steroid metabolic process"/>
    <property type="evidence" value="ECO:0007669"/>
    <property type="project" value="UniProtKB-KW"/>
</dbReference>
<dbReference type="OrthoDB" id="3542748at2"/>
<gene>
    <name evidence="6" type="ORF">SAMN05216377_111112</name>
</gene>
<evidence type="ECO:0000256" key="4">
    <source>
        <dbReference type="ARBA" id="ARBA00023098"/>
    </source>
</evidence>
<evidence type="ECO:0000256" key="2">
    <source>
        <dbReference type="ARBA" id="ARBA00023002"/>
    </source>
</evidence>
<dbReference type="PANTHER" id="PTHR43180:SF28">
    <property type="entry name" value="NAD(P)-BINDING ROSSMANN-FOLD SUPERFAMILY PROTEIN"/>
    <property type="match status" value="1"/>
</dbReference>
<reference evidence="6 7" key="1">
    <citation type="submission" date="2016-10" db="EMBL/GenBank/DDBJ databases">
        <authorList>
            <person name="de Groot N.N."/>
        </authorList>
    </citation>
    <scope>NUCLEOTIDE SEQUENCE [LARGE SCALE GENOMIC DNA]</scope>
    <source>
        <strain evidence="6 7">CGMCC 4.3143</strain>
    </source>
</reference>
<keyword evidence="5" id="KW-0753">Steroid metabolism</keyword>
<dbReference type="Proteomes" id="UP000198967">
    <property type="component" value="Unassembled WGS sequence"/>
</dbReference>
<dbReference type="AlphaFoldDB" id="A0A1G7TRC4"/>
<dbReference type="InterPro" id="IPR020904">
    <property type="entry name" value="Sc_DH/Rdtase_CS"/>
</dbReference>
<name>A0A1G7TRC4_PSEOR</name>
<dbReference type="InterPro" id="IPR036291">
    <property type="entry name" value="NAD(P)-bd_dom_sf"/>
</dbReference>
<evidence type="ECO:0000313" key="6">
    <source>
        <dbReference type="EMBL" id="SDG37801.1"/>
    </source>
</evidence>
<organism evidence="6 7">
    <name type="scientific">Pseudonocardia oroxyli</name>
    <dbReference type="NCBI Taxonomy" id="366584"/>
    <lineage>
        <taxon>Bacteria</taxon>
        <taxon>Bacillati</taxon>
        <taxon>Actinomycetota</taxon>
        <taxon>Actinomycetes</taxon>
        <taxon>Pseudonocardiales</taxon>
        <taxon>Pseudonocardiaceae</taxon>
        <taxon>Pseudonocardia</taxon>
    </lineage>
</organism>
<keyword evidence="7" id="KW-1185">Reference proteome</keyword>
<dbReference type="PRINTS" id="PR00080">
    <property type="entry name" value="SDRFAMILY"/>
</dbReference>
<dbReference type="InterPro" id="IPR002347">
    <property type="entry name" value="SDR_fam"/>
</dbReference>
<dbReference type="PRINTS" id="PR00081">
    <property type="entry name" value="GDHRDH"/>
</dbReference>
<evidence type="ECO:0000256" key="1">
    <source>
        <dbReference type="ARBA" id="ARBA00006484"/>
    </source>
</evidence>
<dbReference type="PROSITE" id="PS00061">
    <property type="entry name" value="ADH_SHORT"/>
    <property type="match status" value="1"/>
</dbReference>